<name>A0A1F2WGH8_9ACTN</name>
<evidence type="ECO:0000256" key="4">
    <source>
        <dbReference type="NCBIfam" id="TIGR00652"/>
    </source>
</evidence>
<comment type="similarity">
    <text evidence="1 3">Belongs to the diaminopimelate epimerase family.</text>
</comment>
<keyword evidence="3" id="KW-0028">Amino-acid biosynthesis</keyword>
<comment type="caution">
    <text evidence="3">Lacks conserved residue(s) required for the propagation of feature annotation.</text>
</comment>
<dbReference type="STRING" id="1797197.A2Y75_04255"/>
<dbReference type="InterPro" id="IPR001653">
    <property type="entry name" value="DAP_epimerase_DapF"/>
</dbReference>
<feature type="binding site" evidence="3">
    <location>
        <position position="185"/>
    </location>
    <ligand>
        <name>substrate</name>
    </ligand>
</feature>
<feature type="binding site" evidence="3">
    <location>
        <position position="152"/>
    </location>
    <ligand>
        <name>substrate</name>
    </ligand>
</feature>
<dbReference type="PANTHER" id="PTHR31689:SF0">
    <property type="entry name" value="DIAMINOPIMELATE EPIMERASE"/>
    <property type="match status" value="1"/>
</dbReference>
<keyword evidence="3" id="KW-0963">Cytoplasm</keyword>
<feature type="binding site" evidence="3">
    <location>
        <begin position="213"/>
        <end position="214"/>
    </location>
    <ligand>
        <name>substrate</name>
    </ligand>
</feature>
<comment type="function">
    <text evidence="3">Catalyzes the stereoinversion of LL-2,6-diaminopimelate (L,L-DAP) to meso-diaminopimelate (meso-DAP), a precursor of L-lysine and an essential component of the bacterial peptidoglycan.</text>
</comment>
<evidence type="ECO:0000256" key="2">
    <source>
        <dbReference type="ARBA" id="ARBA00023235"/>
    </source>
</evidence>
<dbReference type="GO" id="GO:0009089">
    <property type="term" value="P:lysine biosynthetic process via diaminopimelate"/>
    <property type="evidence" value="ECO:0007669"/>
    <property type="project" value="UniProtKB-UniRule"/>
</dbReference>
<dbReference type="Gene3D" id="3.10.310.10">
    <property type="entry name" value="Diaminopimelate Epimerase, Chain A, domain 1"/>
    <property type="match status" value="2"/>
</dbReference>
<feature type="binding site" evidence="3">
    <location>
        <begin position="73"/>
        <end position="74"/>
    </location>
    <ligand>
        <name>substrate</name>
    </ligand>
</feature>
<reference evidence="5 6" key="1">
    <citation type="journal article" date="2016" name="Nat. Commun.">
        <title>Thousands of microbial genomes shed light on interconnected biogeochemical processes in an aquifer system.</title>
        <authorList>
            <person name="Anantharaman K."/>
            <person name="Brown C.T."/>
            <person name="Hug L.A."/>
            <person name="Sharon I."/>
            <person name="Castelle C.J."/>
            <person name="Probst A.J."/>
            <person name="Thomas B.C."/>
            <person name="Singh A."/>
            <person name="Wilkins M.J."/>
            <person name="Karaoz U."/>
            <person name="Brodie E.L."/>
            <person name="Williams K.H."/>
            <person name="Hubbard S.S."/>
            <person name="Banfield J.F."/>
        </authorList>
    </citation>
    <scope>NUCLEOTIDE SEQUENCE [LARGE SCALE GENOMIC DNA]</scope>
</reference>
<dbReference type="HAMAP" id="MF_00197">
    <property type="entry name" value="DAP_epimerase"/>
    <property type="match status" value="1"/>
</dbReference>
<dbReference type="PANTHER" id="PTHR31689">
    <property type="entry name" value="DIAMINOPIMELATE EPIMERASE, CHLOROPLASTIC"/>
    <property type="match status" value="1"/>
</dbReference>
<feature type="site" description="Could be important to modulate the pK values of the two catalytic cysteine residues" evidence="3">
    <location>
        <position position="203"/>
    </location>
</feature>
<evidence type="ECO:0000313" key="6">
    <source>
        <dbReference type="Proteomes" id="UP000177876"/>
    </source>
</evidence>
<evidence type="ECO:0000313" key="5">
    <source>
        <dbReference type="EMBL" id="OFW55941.1"/>
    </source>
</evidence>
<comment type="caution">
    <text evidence="5">The sequence shown here is derived from an EMBL/GenBank/DDBJ whole genome shotgun (WGS) entry which is preliminary data.</text>
</comment>
<proteinExistence type="inferred from homology"/>
<sequence length="274" mass="29696">MDFYKYHGTGNDFIILDCRGRVPFLSPREIEELCRRHTGIGADGIIFASDSSTGAEAEMRLFNADGSEAEMSGNGIRCLAKYLFEREGISKEEMLIDTRAGAKAIKLEVAEGRVSNIEVDMGIPDFTGNAGETSILLDSGEELRAICLSMGNPHCVIFVNDVGAAEVERLGPLVETHSFFPARTNVEFAQVASRERLLLRVWERGVGETDACGTGSCAAFAAAINRGLAGKMMVIGLKGGELKIKVDDYGHLHLAGPAVEVFAGELSRYWRGQE</sequence>
<feature type="binding site" evidence="3">
    <location>
        <position position="63"/>
    </location>
    <ligand>
        <name>substrate</name>
    </ligand>
</feature>
<evidence type="ECO:0000256" key="1">
    <source>
        <dbReference type="ARBA" id="ARBA00010219"/>
    </source>
</evidence>
<protein>
    <recommendedName>
        <fullName evidence="3 4">Diaminopimelate epimerase</fullName>
        <shortName evidence="3">DAP epimerase</shortName>
        <ecNumber evidence="3 4">5.1.1.7</ecNumber>
    </recommendedName>
    <alternativeName>
        <fullName evidence="3">PLP-independent amino acid racemase</fullName>
    </alternativeName>
</protein>
<keyword evidence="3" id="KW-0457">Lysine biosynthesis</keyword>
<comment type="catalytic activity">
    <reaction evidence="3">
        <text>(2S,6S)-2,6-diaminopimelate = meso-2,6-diaminopimelate</text>
        <dbReference type="Rhea" id="RHEA:15393"/>
        <dbReference type="ChEBI" id="CHEBI:57609"/>
        <dbReference type="ChEBI" id="CHEBI:57791"/>
        <dbReference type="EC" id="5.1.1.7"/>
    </reaction>
</comment>
<dbReference type="GO" id="GO:0005829">
    <property type="term" value="C:cytosol"/>
    <property type="evidence" value="ECO:0007669"/>
    <property type="project" value="TreeGrafter"/>
</dbReference>
<keyword evidence="2 3" id="KW-0413">Isomerase</keyword>
<dbReference type="Pfam" id="PF01678">
    <property type="entry name" value="DAP_epimerase"/>
    <property type="match status" value="2"/>
</dbReference>
<dbReference type="Proteomes" id="UP000177876">
    <property type="component" value="Unassembled WGS sequence"/>
</dbReference>
<dbReference type="SUPFAM" id="SSF54506">
    <property type="entry name" value="Diaminopimelate epimerase-like"/>
    <property type="match status" value="2"/>
</dbReference>
<dbReference type="AlphaFoldDB" id="A0A1F2WGH8"/>
<evidence type="ECO:0000256" key="3">
    <source>
        <dbReference type="HAMAP-Rule" id="MF_00197"/>
    </source>
</evidence>
<feature type="active site" description="Proton acceptor" evidence="3">
    <location>
        <position position="212"/>
    </location>
</feature>
<organism evidence="5 6">
    <name type="scientific">Candidatus Solincola sediminis</name>
    <dbReference type="NCBI Taxonomy" id="1797199"/>
    <lineage>
        <taxon>Bacteria</taxon>
        <taxon>Bacillati</taxon>
        <taxon>Actinomycetota</taxon>
        <taxon>Candidatus Geothermincolia</taxon>
        <taxon>Candidatus Geothermincolales</taxon>
        <taxon>Candidatus Geothermincolaceae</taxon>
        <taxon>Candidatus Solincola</taxon>
    </lineage>
</organism>
<dbReference type="EMBL" id="MELK01000050">
    <property type="protein sequence ID" value="OFW55941.1"/>
    <property type="molecule type" value="Genomic_DNA"/>
</dbReference>
<comment type="subunit">
    <text evidence="3">Homodimer.</text>
</comment>
<accession>A0A1F2WGH8</accession>
<feature type="binding site" evidence="3">
    <location>
        <position position="11"/>
    </location>
    <ligand>
        <name>substrate</name>
    </ligand>
</feature>
<feature type="binding site" evidence="3">
    <location>
        <begin position="203"/>
        <end position="204"/>
    </location>
    <ligand>
        <name>substrate</name>
    </ligand>
</feature>
<dbReference type="NCBIfam" id="TIGR00652">
    <property type="entry name" value="DapF"/>
    <property type="match status" value="1"/>
</dbReference>
<feature type="site" description="Could be important to modulate the pK values of the two catalytic cysteine residues" evidence="3">
    <location>
        <position position="154"/>
    </location>
</feature>
<dbReference type="UniPathway" id="UPA00034">
    <property type="reaction ID" value="UER00025"/>
</dbReference>
<dbReference type="EC" id="5.1.1.7" evidence="3 4"/>
<gene>
    <name evidence="3" type="primary">dapF</name>
    <name evidence="5" type="ORF">A2Y75_04255</name>
</gene>
<dbReference type="GO" id="GO:0008837">
    <property type="term" value="F:diaminopimelate epimerase activity"/>
    <property type="evidence" value="ECO:0007669"/>
    <property type="project" value="UniProtKB-UniRule"/>
</dbReference>
<comment type="subcellular location">
    <subcellularLocation>
        <location evidence="3">Cytoplasm</location>
    </subcellularLocation>
</comment>
<comment type="pathway">
    <text evidence="3">Amino-acid biosynthesis; L-lysine biosynthesis via DAP pathway; DL-2,6-diaminopimelate from LL-2,6-diaminopimelate: step 1/1.</text>
</comment>